<gene>
    <name evidence="2" type="ORF">FNV43_RR19577</name>
</gene>
<feature type="compositionally biased region" description="Polar residues" evidence="1">
    <location>
        <begin position="43"/>
        <end position="52"/>
    </location>
</feature>
<feature type="compositionally biased region" description="Polar residues" evidence="1">
    <location>
        <begin position="136"/>
        <end position="146"/>
    </location>
</feature>
<comment type="caution">
    <text evidence="2">The sequence shown here is derived from an EMBL/GenBank/DDBJ whole genome shotgun (WGS) entry which is preliminary data.</text>
</comment>
<dbReference type="PANTHER" id="PTHR48238">
    <property type="entry name" value="BNACNNG09570D PROTEIN"/>
    <property type="match status" value="1"/>
</dbReference>
<evidence type="ECO:0000313" key="2">
    <source>
        <dbReference type="EMBL" id="KAF3436824.1"/>
    </source>
</evidence>
<accession>A0A8K0GSJ3</accession>
<feature type="compositionally biased region" description="Low complexity" evidence="1">
    <location>
        <begin position="1"/>
        <end position="14"/>
    </location>
</feature>
<proteinExistence type="predicted"/>
<evidence type="ECO:0000313" key="3">
    <source>
        <dbReference type="Proteomes" id="UP000796880"/>
    </source>
</evidence>
<sequence length="188" mass="20670">MFGRIRAASSSSLESLERPSSKILKDDPFSIYEATLMKLKLGSQRNLNSPSNEAREVDNEPSESMQMEDDSTSVTSSREGLKVVSSFHEEEVMAVDTDCYSQRLQPSSMDSHSMGSSKRKNKSTVSVLYLFSKFRSAQNAVSSSSGDADEIEKGYSVSNSPSFSSCFSDITEEQLERDFVGSLPVSPL</sequence>
<keyword evidence="3" id="KW-1185">Reference proteome</keyword>
<dbReference type="PANTHER" id="PTHR48238:SF1">
    <property type="entry name" value="(RAPE) HYPOTHETICAL PROTEIN"/>
    <property type="match status" value="1"/>
</dbReference>
<dbReference type="OrthoDB" id="60860at2759"/>
<feature type="region of interest" description="Disordered" evidence="1">
    <location>
        <begin position="1"/>
        <end position="20"/>
    </location>
</feature>
<feature type="region of interest" description="Disordered" evidence="1">
    <location>
        <begin position="42"/>
        <end position="80"/>
    </location>
</feature>
<protein>
    <submittedName>
        <fullName evidence="2">Uncharacterized protein</fullName>
    </submittedName>
</protein>
<feature type="region of interest" description="Disordered" evidence="1">
    <location>
        <begin position="136"/>
        <end position="164"/>
    </location>
</feature>
<reference evidence="2" key="1">
    <citation type="submission" date="2020-03" db="EMBL/GenBank/DDBJ databases">
        <title>A high-quality chromosome-level genome assembly of a woody plant with both climbing and erect habits, Rhamnella rubrinervis.</title>
        <authorList>
            <person name="Lu Z."/>
            <person name="Yang Y."/>
            <person name="Zhu X."/>
            <person name="Sun Y."/>
        </authorList>
    </citation>
    <scope>NUCLEOTIDE SEQUENCE</scope>
    <source>
        <strain evidence="2">BYM</strain>
        <tissue evidence="2">Leaf</tissue>
    </source>
</reference>
<organism evidence="2 3">
    <name type="scientific">Rhamnella rubrinervis</name>
    <dbReference type="NCBI Taxonomy" id="2594499"/>
    <lineage>
        <taxon>Eukaryota</taxon>
        <taxon>Viridiplantae</taxon>
        <taxon>Streptophyta</taxon>
        <taxon>Embryophyta</taxon>
        <taxon>Tracheophyta</taxon>
        <taxon>Spermatophyta</taxon>
        <taxon>Magnoliopsida</taxon>
        <taxon>eudicotyledons</taxon>
        <taxon>Gunneridae</taxon>
        <taxon>Pentapetalae</taxon>
        <taxon>rosids</taxon>
        <taxon>fabids</taxon>
        <taxon>Rosales</taxon>
        <taxon>Rhamnaceae</taxon>
        <taxon>rhamnoid group</taxon>
        <taxon>Rhamneae</taxon>
        <taxon>Rhamnella</taxon>
    </lineage>
</organism>
<evidence type="ECO:0000256" key="1">
    <source>
        <dbReference type="SAM" id="MobiDB-lite"/>
    </source>
</evidence>
<name>A0A8K0GSJ3_9ROSA</name>
<dbReference type="EMBL" id="VOIH02000009">
    <property type="protein sequence ID" value="KAF3436824.1"/>
    <property type="molecule type" value="Genomic_DNA"/>
</dbReference>
<dbReference type="Proteomes" id="UP000796880">
    <property type="component" value="Unassembled WGS sequence"/>
</dbReference>
<dbReference type="AlphaFoldDB" id="A0A8K0GSJ3"/>